<organism evidence="1 2">
    <name type="scientific">Prorocentrum cordatum</name>
    <dbReference type="NCBI Taxonomy" id="2364126"/>
    <lineage>
        <taxon>Eukaryota</taxon>
        <taxon>Sar</taxon>
        <taxon>Alveolata</taxon>
        <taxon>Dinophyceae</taxon>
        <taxon>Prorocentrales</taxon>
        <taxon>Prorocentraceae</taxon>
        <taxon>Prorocentrum</taxon>
    </lineage>
</organism>
<evidence type="ECO:0000313" key="1">
    <source>
        <dbReference type="EMBL" id="CAK0906824.1"/>
    </source>
</evidence>
<gene>
    <name evidence="1" type="ORF">PCOR1329_LOCUS82013</name>
</gene>
<feature type="non-terminal residue" evidence="1">
    <location>
        <position position="359"/>
    </location>
</feature>
<name>A0ABN9Y881_9DINO</name>
<dbReference type="CDD" id="cd09272">
    <property type="entry name" value="RNase_HI_RT_Ty1"/>
    <property type="match status" value="1"/>
</dbReference>
<dbReference type="EMBL" id="CAUYUJ010021749">
    <property type="protein sequence ID" value="CAK0906824.1"/>
    <property type="molecule type" value="Genomic_DNA"/>
</dbReference>
<sequence>MLGRLVKSMYGTQDASHLWQLDYVDLCCSSEGGFKRGKHNAALFFNPAGDIRMAVHGGDFVVLSDVDGLEHVDKLLSSKYPSKMMGTLGFDEGDNESLQLFNRIVRRGKDTRGEYIEIEPDPRHAKMILAETGCTEATKSVSTPREKLMGTTILEGIKGKKLIASETTRYRSDRLDLVESAKTSAQRMAGPTEFDWQPLKRVARYLAGRPRASIRYRMQAPVNKIKVYVDSDFAGDPITRKSTTGLVAMVGSHLIKGSSTLQSLTSLSVGEAEFYAVVKGGAVALMLKAIYEDFGDHMEALVLSDSTTAGSLADRLGVGQRTRHIQTRFLWVPERAQDRDLKVQKVHTSKNLADLATKP</sequence>
<reference evidence="1" key="1">
    <citation type="submission" date="2023-10" db="EMBL/GenBank/DDBJ databases">
        <authorList>
            <person name="Chen Y."/>
            <person name="Shah S."/>
            <person name="Dougan E. K."/>
            <person name="Thang M."/>
            <person name="Chan C."/>
        </authorList>
    </citation>
    <scope>NUCLEOTIDE SEQUENCE [LARGE SCALE GENOMIC DNA]</scope>
</reference>
<protein>
    <recommendedName>
        <fullName evidence="3">RNA-directed RNA polymerase</fullName>
    </recommendedName>
</protein>
<evidence type="ECO:0000313" key="2">
    <source>
        <dbReference type="Proteomes" id="UP001189429"/>
    </source>
</evidence>
<accession>A0ABN9Y881</accession>
<dbReference type="PANTHER" id="PTHR11439">
    <property type="entry name" value="GAG-POL-RELATED RETROTRANSPOSON"/>
    <property type="match status" value="1"/>
</dbReference>
<dbReference type="Proteomes" id="UP001189429">
    <property type="component" value="Unassembled WGS sequence"/>
</dbReference>
<proteinExistence type="predicted"/>
<comment type="caution">
    <text evidence="1">The sequence shown here is derived from an EMBL/GenBank/DDBJ whole genome shotgun (WGS) entry which is preliminary data.</text>
</comment>
<evidence type="ECO:0008006" key="3">
    <source>
        <dbReference type="Google" id="ProtNLM"/>
    </source>
</evidence>
<keyword evidence="2" id="KW-1185">Reference proteome</keyword>